<evidence type="ECO:0000256" key="3">
    <source>
        <dbReference type="ARBA" id="ARBA00023237"/>
    </source>
</evidence>
<feature type="region of interest" description="Disordered" evidence="5">
    <location>
        <begin position="342"/>
        <end position="368"/>
    </location>
</feature>
<dbReference type="PRINTS" id="PR01021">
    <property type="entry name" value="OMPADOMAIN"/>
</dbReference>
<comment type="caution">
    <text evidence="7">The sequence shown here is derived from an EMBL/GenBank/DDBJ whole genome shotgun (WGS) entry which is preliminary data.</text>
</comment>
<dbReference type="Pfam" id="PF04972">
    <property type="entry name" value="BON"/>
    <property type="match status" value="1"/>
</dbReference>
<comment type="subcellular location">
    <subcellularLocation>
        <location evidence="1">Cell outer membrane</location>
    </subcellularLocation>
</comment>
<evidence type="ECO:0000256" key="5">
    <source>
        <dbReference type="SAM" id="MobiDB-lite"/>
    </source>
</evidence>
<organism evidence="7 8">
    <name type="scientific">Tropicimonas aquimaris</name>
    <dbReference type="NCBI Taxonomy" id="914152"/>
    <lineage>
        <taxon>Bacteria</taxon>
        <taxon>Pseudomonadati</taxon>
        <taxon>Pseudomonadota</taxon>
        <taxon>Alphaproteobacteria</taxon>
        <taxon>Rhodobacterales</taxon>
        <taxon>Roseobacteraceae</taxon>
        <taxon>Tropicimonas</taxon>
    </lineage>
</organism>
<accession>A0ABW3IVU2</accession>
<feature type="region of interest" description="Disordered" evidence="5">
    <location>
        <begin position="579"/>
        <end position="688"/>
    </location>
</feature>
<name>A0ABW3IVU2_9RHOB</name>
<evidence type="ECO:0000313" key="8">
    <source>
        <dbReference type="Proteomes" id="UP001597108"/>
    </source>
</evidence>
<evidence type="ECO:0000256" key="1">
    <source>
        <dbReference type="ARBA" id="ARBA00004442"/>
    </source>
</evidence>
<dbReference type="EMBL" id="JBHTJT010000046">
    <property type="protein sequence ID" value="MFD0981741.1"/>
    <property type="molecule type" value="Genomic_DNA"/>
</dbReference>
<dbReference type="PROSITE" id="PS51123">
    <property type="entry name" value="OMPA_2"/>
    <property type="match status" value="1"/>
</dbReference>
<evidence type="ECO:0000256" key="4">
    <source>
        <dbReference type="PROSITE-ProRule" id="PRU00473"/>
    </source>
</evidence>
<feature type="compositionally biased region" description="Acidic residues" evidence="5">
    <location>
        <begin position="669"/>
        <end position="688"/>
    </location>
</feature>
<dbReference type="SUPFAM" id="SSF103088">
    <property type="entry name" value="OmpA-like"/>
    <property type="match status" value="1"/>
</dbReference>
<feature type="domain" description="OmpA-like" evidence="6">
    <location>
        <begin position="490"/>
        <end position="609"/>
    </location>
</feature>
<keyword evidence="3" id="KW-0998">Cell outer membrane</keyword>
<keyword evidence="2 4" id="KW-0472">Membrane</keyword>
<dbReference type="PANTHER" id="PTHR30329">
    <property type="entry name" value="STATOR ELEMENT OF FLAGELLAR MOTOR COMPLEX"/>
    <property type="match status" value="1"/>
</dbReference>
<dbReference type="InterPro" id="IPR007055">
    <property type="entry name" value="BON_dom"/>
</dbReference>
<feature type="compositionally biased region" description="Basic and acidic residues" evidence="5">
    <location>
        <begin position="592"/>
        <end position="607"/>
    </location>
</feature>
<proteinExistence type="predicted"/>
<dbReference type="RefSeq" id="WP_386076929.1">
    <property type="nucleotide sequence ID" value="NZ_JBHTJT010000046.1"/>
</dbReference>
<dbReference type="CDD" id="cd07185">
    <property type="entry name" value="OmpA_C-like"/>
    <property type="match status" value="1"/>
</dbReference>
<reference evidence="8" key="1">
    <citation type="journal article" date="2019" name="Int. J. Syst. Evol. Microbiol.">
        <title>The Global Catalogue of Microorganisms (GCM) 10K type strain sequencing project: providing services to taxonomists for standard genome sequencing and annotation.</title>
        <authorList>
            <consortium name="The Broad Institute Genomics Platform"/>
            <consortium name="The Broad Institute Genome Sequencing Center for Infectious Disease"/>
            <person name="Wu L."/>
            <person name="Ma J."/>
        </authorList>
    </citation>
    <scope>NUCLEOTIDE SEQUENCE [LARGE SCALE GENOMIC DNA]</scope>
    <source>
        <strain evidence="8">CCUG 60524</strain>
    </source>
</reference>
<dbReference type="InterPro" id="IPR050330">
    <property type="entry name" value="Bact_OuterMem_StrucFunc"/>
</dbReference>
<protein>
    <submittedName>
        <fullName evidence="7">OmpA family protein</fullName>
    </submittedName>
</protein>
<evidence type="ECO:0000259" key="6">
    <source>
        <dbReference type="PROSITE" id="PS51123"/>
    </source>
</evidence>
<dbReference type="Gene3D" id="3.30.1330.60">
    <property type="entry name" value="OmpA-like domain"/>
    <property type="match status" value="1"/>
</dbReference>
<dbReference type="Pfam" id="PF00691">
    <property type="entry name" value="OmpA"/>
    <property type="match status" value="1"/>
</dbReference>
<evidence type="ECO:0000256" key="2">
    <source>
        <dbReference type="ARBA" id="ARBA00023136"/>
    </source>
</evidence>
<dbReference type="InterPro" id="IPR006665">
    <property type="entry name" value="OmpA-like"/>
</dbReference>
<keyword evidence="8" id="KW-1185">Reference proteome</keyword>
<dbReference type="Proteomes" id="UP001597108">
    <property type="component" value="Unassembled WGS sequence"/>
</dbReference>
<evidence type="ECO:0000313" key="7">
    <source>
        <dbReference type="EMBL" id="MFD0981741.1"/>
    </source>
</evidence>
<sequence length="688" mass="73231">MRLGPKIISAVSLFLAAIGCWVVATLAANTIETRSGDAVRIALIEAGHEWADVNTDGLQVHIGGIAPTEAQRFNALHIAGTMVEATRIVDGTTVTPTEPLAPPKFSIEIMRNDEGVTLIGLVPDSFDREATVKTITEMASGAQVTDLLEVASYPEPRGWDASVQYGLTALSRLPRSKVSISSGRVTIDAIADSEAQKQSFETLINRRVPSSVDVRVNITAPRPVVTPFTLRFLIDDGQPRFDACSVDTERNQGRILQAAAEAGLTEGLDCTLALGVPSPDWTNATILGIKAVSELGGGSITYADADVTLIAPEETPQAVFDRIVGELESNLPDVFSLHSVLPEPATPEDDEAEAAPPEFSATRSPEGQVQLRGRLNNPLVRNTVESYAKARFGVGTVYTATRIDDGLPEEWPVRVLAGLEALTELEHGSVTVTADFVDVRGTSGNADSQAAVARTLEEKLGNSQKYTIDVTYDESLDPVVELPTPEECIARVIAVQAQEKISFEPGSTEVAGSAIRLISQIADILKSCRDVEMEIEIAGHTDSQGREEMNLDLSQARADSVLQALIARRVLTSGITARGYGESEPIADNDTEEGREANRRIEFRLVTEDEDSAEAEEGSDEAGEDAEQPEEGAETDDTASADGEADAPEPEGEAEELDATSGAAPASNEEADDQPADDSGDGGTEDTQ</sequence>
<gene>
    <name evidence="7" type="ORF">ACFQ2S_19070</name>
</gene>
<dbReference type="PROSITE" id="PS51257">
    <property type="entry name" value="PROKAR_LIPOPROTEIN"/>
    <property type="match status" value="1"/>
</dbReference>
<dbReference type="InterPro" id="IPR036737">
    <property type="entry name" value="OmpA-like_sf"/>
</dbReference>
<dbReference type="PANTHER" id="PTHR30329:SF21">
    <property type="entry name" value="LIPOPROTEIN YIAD-RELATED"/>
    <property type="match status" value="1"/>
</dbReference>
<feature type="compositionally biased region" description="Acidic residues" evidence="5">
    <location>
        <begin position="608"/>
        <end position="658"/>
    </location>
</feature>
<dbReference type="Gene3D" id="3.40.1520.20">
    <property type="match status" value="2"/>
</dbReference>
<dbReference type="InterPro" id="IPR006664">
    <property type="entry name" value="OMP_bac"/>
</dbReference>